<dbReference type="Pfam" id="PF04043">
    <property type="entry name" value="PMEI"/>
    <property type="match status" value="1"/>
</dbReference>
<evidence type="ECO:0000256" key="2">
    <source>
        <dbReference type="ARBA" id="ARBA00023157"/>
    </source>
</evidence>
<comment type="similarity">
    <text evidence="3">Belongs to the PMEI family.</text>
</comment>
<dbReference type="AlphaFoldDB" id="A0A2N9INV5"/>
<proteinExistence type="inferred from homology"/>
<feature type="chain" id="PRO_5014899480" description="Pectinesterase inhibitor domain-containing protein" evidence="4">
    <location>
        <begin position="29"/>
        <end position="184"/>
    </location>
</feature>
<dbReference type="InterPro" id="IPR006501">
    <property type="entry name" value="Pectinesterase_inhib_dom"/>
</dbReference>
<evidence type="ECO:0000256" key="3">
    <source>
        <dbReference type="ARBA" id="ARBA00038471"/>
    </source>
</evidence>
<accession>A0A2N9INV5</accession>
<reference evidence="6" key="1">
    <citation type="submission" date="2018-02" db="EMBL/GenBank/DDBJ databases">
        <authorList>
            <person name="Cohen D.B."/>
            <person name="Kent A.D."/>
        </authorList>
    </citation>
    <scope>NUCLEOTIDE SEQUENCE</scope>
</reference>
<dbReference type="PANTHER" id="PTHR35357">
    <property type="entry name" value="OS02G0537100 PROTEIN"/>
    <property type="match status" value="1"/>
</dbReference>
<dbReference type="SUPFAM" id="SSF101148">
    <property type="entry name" value="Plant invertase/pectin methylesterase inhibitor"/>
    <property type="match status" value="1"/>
</dbReference>
<evidence type="ECO:0000256" key="1">
    <source>
        <dbReference type="ARBA" id="ARBA00022729"/>
    </source>
</evidence>
<evidence type="ECO:0000259" key="5">
    <source>
        <dbReference type="SMART" id="SM00856"/>
    </source>
</evidence>
<feature type="domain" description="Pectinesterase inhibitor" evidence="5">
    <location>
        <begin position="35"/>
        <end position="177"/>
    </location>
</feature>
<protein>
    <recommendedName>
        <fullName evidence="5">Pectinesterase inhibitor domain-containing protein</fullName>
    </recommendedName>
</protein>
<feature type="signal peptide" evidence="4">
    <location>
        <begin position="1"/>
        <end position="28"/>
    </location>
</feature>
<gene>
    <name evidence="6" type="ORF">FSB_LOCUS53856</name>
</gene>
<dbReference type="SMART" id="SM00856">
    <property type="entry name" value="PMEI"/>
    <property type="match status" value="1"/>
</dbReference>
<dbReference type="InterPro" id="IPR035513">
    <property type="entry name" value="Invertase/methylesterase_inhib"/>
</dbReference>
<keyword evidence="1 4" id="KW-0732">Signal</keyword>
<keyword evidence="2" id="KW-1015">Disulfide bond</keyword>
<sequence>MNMLTYSSYSLCLSLLLAISIFIHPSNATTNSTFQPSDLVKEVCNQTSNFTFCVDSLYSDPRTPHADRYVLAYVSFGSAYRNADATRHYIAMLLSNNVSEPQKRFLQMCSSDYTKAVSKLQEAFGDLDSETFYSLAKLAAIAASSANDCQAAFNGTTSPLTTMNKNLKGLCEICVVVSKLFTQP</sequence>
<dbReference type="GO" id="GO:0046910">
    <property type="term" value="F:pectinesterase inhibitor activity"/>
    <property type="evidence" value="ECO:0007669"/>
    <property type="project" value="UniProtKB-ARBA"/>
</dbReference>
<dbReference type="CDD" id="cd14859">
    <property type="entry name" value="PMEI_like"/>
    <property type="match status" value="1"/>
</dbReference>
<dbReference type="Gene3D" id="1.20.140.40">
    <property type="entry name" value="Invertase/pectin methylesterase inhibitor family protein"/>
    <property type="match status" value="1"/>
</dbReference>
<dbReference type="EMBL" id="OIVN01006138">
    <property type="protein sequence ID" value="SPD25974.1"/>
    <property type="molecule type" value="Genomic_DNA"/>
</dbReference>
<dbReference type="NCBIfam" id="TIGR01614">
    <property type="entry name" value="PME_inhib"/>
    <property type="match status" value="1"/>
</dbReference>
<organism evidence="6">
    <name type="scientific">Fagus sylvatica</name>
    <name type="common">Beechnut</name>
    <dbReference type="NCBI Taxonomy" id="28930"/>
    <lineage>
        <taxon>Eukaryota</taxon>
        <taxon>Viridiplantae</taxon>
        <taxon>Streptophyta</taxon>
        <taxon>Embryophyta</taxon>
        <taxon>Tracheophyta</taxon>
        <taxon>Spermatophyta</taxon>
        <taxon>Magnoliopsida</taxon>
        <taxon>eudicotyledons</taxon>
        <taxon>Gunneridae</taxon>
        <taxon>Pentapetalae</taxon>
        <taxon>rosids</taxon>
        <taxon>fabids</taxon>
        <taxon>Fagales</taxon>
        <taxon>Fagaceae</taxon>
        <taxon>Fagus</taxon>
    </lineage>
</organism>
<evidence type="ECO:0000313" key="6">
    <source>
        <dbReference type="EMBL" id="SPD25974.1"/>
    </source>
</evidence>
<dbReference type="FunFam" id="1.20.140.40:FF:000008">
    <property type="entry name" value="Invertase/pectin methylesterase inhibitor family protein"/>
    <property type="match status" value="1"/>
</dbReference>
<dbReference type="PANTHER" id="PTHR35357:SF8">
    <property type="entry name" value="OS01G0111000 PROTEIN"/>
    <property type="match status" value="1"/>
</dbReference>
<evidence type="ECO:0000256" key="4">
    <source>
        <dbReference type="SAM" id="SignalP"/>
    </source>
</evidence>
<name>A0A2N9INV5_FAGSY</name>